<protein>
    <submittedName>
        <fullName evidence="2">Uncharacterized protein</fullName>
    </submittedName>
</protein>
<gene>
    <name evidence="2" type="ORF">ELE36_03200</name>
</gene>
<keyword evidence="1" id="KW-0472">Membrane</keyword>
<keyword evidence="3" id="KW-1185">Reference proteome</keyword>
<name>A0A411HG81_9GAMM</name>
<dbReference type="EMBL" id="CP035704">
    <property type="protein sequence ID" value="QBB69461.1"/>
    <property type="molecule type" value="Genomic_DNA"/>
</dbReference>
<dbReference type="AlphaFoldDB" id="A0A411HG81"/>
<feature type="transmembrane region" description="Helical" evidence="1">
    <location>
        <begin position="42"/>
        <end position="59"/>
    </location>
</feature>
<evidence type="ECO:0000313" key="3">
    <source>
        <dbReference type="Proteomes" id="UP000291562"/>
    </source>
</evidence>
<dbReference type="RefSeq" id="WP_129831717.1">
    <property type="nucleotide sequence ID" value="NZ_CP035704.1"/>
</dbReference>
<dbReference type="KEGG" id="xbc:ELE36_03200"/>
<feature type="transmembrane region" description="Helical" evidence="1">
    <location>
        <begin position="12"/>
        <end position="33"/>
    </location>
</feature>
<organism evidence="2 3">
    <name type="scientific">Pseudolysobacter antarcticus</name>
    <dbReference type="NCBI Taxonomy" id="2511995"/>
    <lineage>
        <taxon>Bacteria</taxon>
        <taxon>Pseudomonadati</taxon>
        <taxon>Pseudomonadota</taxon>
        <taxon>Gammaproteobacteria</taxon>
        <taxon>Lysobacterales</taxon>
        <taxon>Rhodanobacteraceae</taxon>
        <taxon>Pseudolysobacter</taxon>
    </lineage>
</organism>
<evidence type="ECO:0000313" key="2">
    <source>
        <dbReference type="EMBL" id="QBB69461.1"/>
    </source>
</evidence>
<proteinExistence type="predicted"/>
<evidence type="ECO:0000256" key="1">
    <source>
        <dbReference type="SAM" id="Phobius"/>
    </source>
</evidence>
<keyword evidence="1" id="KW-1133">Transmembrane helix</keyword>
<sequence>MSNLTQMSANDIVAIASAGVMGLAALVVVGTLFRPKAPQARVLWMCIAVLLLGAVVQLADKWMQYFVNGKHFLTVNITPTPSTFSYFISNEESGGLQSKPYIWLAGGPSQCVPNQSGYDPAYKDCPGFDQTFPLLSNSDVIDVSVEAIMVELHGRLLKAQLASRSNASQLASLTVKDDRESQISQDLSTSVKAH</sequence>
<reference evidence="2 3" key="1">
    <citation type="submission" date="2019-01" db="EMBL/GenBank/DDBJ databases">
        <title>Pseudolysobacter antarctica gen. nov., sp. nov., isolated from Fildes Peninsula, Antarctica.</title>
        <authorList>
            <person name="Wei Z."/>
            <person name="Peng F."/>
        </authorList>
    </citation>
    <scope>NUCLEOTIDE SEQUENCE [LARGE SCALE GENOMIC DNA]</scope>
    <source>
        <strain evidence="2 3">AQ6-296</strain>
    </source>
</reference>
<keyword evidence="1" id="KW-0812">Transmembrane</keyword>
<accession>A0A411HG81</accession>
<dbReference type="Proteomes" id="UP000291562">
    <property type="component" value="Chromosome"/>
</dbReference>